<sequence length="228" mass="26505">MEWNNKFTYPKSSRSTENGFRKYLFGDEKLPSVTSIISVTKSEEDKISLELWKKRVGYAEANKIKNEASSRGTSMHSYIEDFLRKRINESFFESNEQYKNMAKEIIDKGIKGKLEEIYGMEATLHYPEKYAGTADLVGIYQDQETIIDFKQANKPKKVDYIQDYFLQLGAYTLAHNVVYDTNITLGVILLCTVDNLFQDFKIEGPELLMYQNLFLGRLKKFNEMNNLS</sequence>
<gene>
    <name evidence="1" type="ORF">METZ01_LOCUS397765</name>
</gene>
<accession>A0A382VG84</accession>
<dbReference type="EMBL" id="UINC01151355">
    <property type="protein sequence ID" value="SVD44911.1"/>
    <property type="molecule type" value="Genomic_DNA"/>
</dbReference>
<dbReference type="PANTHER" id="PTHR31340">
    <property type="entry name" value="MITOCHONDRIAL GENOME MAINTENANCE EXONUCLEASE 1"/>
    <property type="match status" value="1"/>
</dbReference>
<organism evidence="1">
    <name type="scientific">marine metagenome</name>
    <dbReference type="NCBI Taxonomy" id="408172"/>
    <lineage>
        <taxon>unclassified sequences</taxon>
        <taxon>metagenomes</taxon>
        <taxon>ecological metagenomes</taxon>
    </lineage>
</organism>
<dbReference type="PANTHER" id="PTHR31340:SF3">
    <property type="entry name" value="MITOCHONDRIAL GENOME MAINTENANCE EXONUCLEASE 1"/>
    <property type="match status" value="1"/>
</dbReference>
<protein>
    <recommendedName>
        <fullName evidence="2">PD-(D/E)XK endonuclease-like domain-containing protein</fullName>
    </recommendedName>
</protein>
<evidence type="ECO:0008006" key="2">
    <source>
        <dbReference type="Google" id="ProtNLM"/>
    </source>
</evidence>
<dbReference type="GO" id="GO:0008297">
    <property type="term" value="F:single-stranded DNA exodeoxyribonuclease activity"/>
    <property type="evidence" value="ECO:0007669"/>
    <property type="project" value="TreeGrafter"/>
</dbReference>
<evidence type="ECO:0000313" key="1">
    <source>
        <dbReference type="EMBL" id="SVD44911.1"/>
    </source>
</evidence>
<dbReference type="GO" id="GO:0006264">
    <property type="term" value="P:mitochondrial DNA replication"/>
    <property type="evidence" value="ECO:0007669"/>
    <property type="project" value="TreeGrafter"/>
</dbReference>
<dbReference type="Gene3D" id="3.90.320.10">
    <property type="match status" value="1"/>
</dbReference>
<proteinExistence type="predicted"/>
<dbReference type="GO" id="GO:0005739">
    <property type="term" value="C:mitochondrion"/>
    <property type="evidence" value="ECO:0007669"/>
    <property type="project" value="TreeGrafter"/>
</dbReference>
<dbReference type="InterPro" id="IPR011604">
    <property type="entry name" value="PDDEXK-like_dom_sf"/>
</dbReference>
<name>A0A382VG84_9ZZZZ</name>
<dbReference type="AlphaFoldDB" id="A0A382VG84"/>
<reference evidence="1" key="1">
    <citation type="submission" date="2018-05" db="EMBL/GenBank/DDBJ databases">
        <authorList>
            <person name="Lanie J.A."/>
            <person name="Ng W.-L."/>
            <person name="Kazmierczak K.M."/>
            <person name="Andrzejewski T.M."/>
            <person name="Davidsen T.M."/>
            <person name="Wayne K.J."/>
            <person name="Tettelin H."/>
            <person name="Glass J.I."/>
            <person name="Rusch D."/>
            <person name="Podicherti R."/>
            <person name="Tsui H.-C.T."/>
            <person name="Winkler M.E."/>
        </authorList>
    </citation>
    <scope>NUCLEOTIDE SEQUENCE</scope>
</reference>